<feature type="chain" id="PRO_5045715394" evidence="1">
    <location>
        <begin position="17"/>
        <end position="378"/>
    </location>
</feature>
<dbReference type="Proteomes" id="UP000634529">
    <property type="component" value="Unassembled WGS sequence"/>
</dbReference>
<evidence type="ECO:0000256" key="1">
    <source>
        <dbReference type="SAM" id="SignalP"/>
    </source>
</evidence>
<keyword evidence="3" id="KW-1185">Reference proteome</keyword>
<proteinExistence type="predicted"/>
<name>A0ABR9AXA2_9BACL</name>
<evidence type="ECO:0000313" key="2">
    <source>
        <dbReference type="EMBL" id="MBD8498723.1"/>
    </source>
</evidence>
<organism evidence="2 3">
    <name type="scientific">Paenibacillus arenosi</name>
    <dbReference type="NCBI Taxonomy" id="2774142"/>
    <lineage>
        <taxon>Bacteria</taxon>
        <taxon>Bacillati</taxon>
        <taxon>Bacillota</taxon>
        <taxon>Bacilli</taxon>
        <taxon>Bacillales</taxon>
        <taxon>Paenibacillaceae</taxon>
        <taxon>Paenibacillus</taxon>
    </lineage>
</organism>
<dbReference type="EMBL" id="JACYTN010000005">
    <property type="protein sequence ID" value="MBD8498723.1"/>
    <property type="molecule type" value="Genomic_DNA"/>
</dbReference>
<reference evidence="2 3" key="1">
    <citation type="submission" date="2020-09" db="EMBL/GenBank/DDBJ databases">
        <title>Paenibacillus sp. CAU 1523 isolated from sand of Haeundae Beach.</title>
        <authorList>
            <person name="Kim W."/>
        </authorList>
    </citation>
    <scope>NUCLEOTIDE SEQUENCE [LARGE SCALE GENOMIC DNA]</scope>
    <source>
        <strain evidence="2 3">CAU 1523</strain>
    </source>
</reference>
<feature type="signal peptide" evidence="1">
    <location>
        <begin position="1"/>
        <end position="16"/>
    </location>
</feature>
<gene>
    <name evidence="2" type="ORF">IFO66_10475</name>
</gene>
<comment type="caution">
    <text evidence="2">The sequence shown here is derived from an EMBL/GenBank/DDBJ whole genome shotgun (WGS) entry which is preliminary data.</text>
</comment>
<sequence>MMTVLSCTITPTVANAAVSSNAISATNTATIETSLKQTVQTTITQLAQHAPFTSWTQVATDIQPLGAGTHGWLVRVLNHDNMPIGYLIFHATEQGGYQLTEYGEGPDLPYDHLALKQALTQHGIQQQSVTAIEPVYYTPLIAAWKIKSSSSTKWIDAITGELLPQAWMQQLDKRLTEQTKITTVSTSNKINKTKKRVPIRTGSTMRTSSINSQHSGFSKRTGTALDSSHKSVYPINALQAHASIQGQAFDPYDNILWMASNTQLRGERAINRIQSWNPATSSQNWIYVIRKEQSKKAWNIPYAVIGKQQWTAATEQSGEITHTNAIATPAPSSTLSVPPNQRYWIMAGTDSPSKRWLAEDILLEHGYITSNEEEFITE</sequence>
<dbReference type="RefSeq" id="WP_192025075.1">
    <property type="nucleotide sequence ID" value="NZ_JACYTN010000005.1"/>
</dbReference>
<evidence type="ECO:0000313" key="3">
    <source>
        <dbReference type="Proteomes" id="UP000634529"/>
    </source>
</evidence>
<keyword evidence="1" id="KW-0732">Signal</keyword>
<accession>A0ABR9AXA2</accession>
<protein>
    <submittedName>
        <fullName evidence="2">Uncharacterized protein</fullName>
    </submittedName>
</protein>